<comment type="function">
    <text evidence="10">Succinyl-CoA synthetase functions in the citric acid cycle (TCA), coupling the hydrolysis of succinyl-CoA to the synthesis of ATP and thus represents the only step of substrate-level phosphorylation in the TCA. The beta subunit provides nucleotide specificity of the enzyme and binds the substrate succinate, while the binding sites for coenzyme A and phosphate are found in the alpha subunit.</text>
</comment>
<dbReference type="Proteomes" id="UP000650533">
    <property type="component" value="Chromosome 16"/>
</dbReference>
<dbReference type="Pfam" id="PF08442">
    <property type="entry name" value="ATP-grasp_2"/>
    <property type="match status" value="1"/>
</dbReference>
<dbReference type="EMBL" id="CP059673">
    <property type="protein sequence ID" value="QRW27314.1"/>
    <property type="molecule type" value="Genomic_DNA"/>
</dbReference>
<dbReference type="Pfam" id="PF13622">
    <property type="entry name" value="4HBT_3"/>
    <property type="match status" value="1"/>
</dbReference>
<evidence type="ECO:0000256" key="5">
    <source>
        <dbReference type="ARBA" id="ARBA00022741"/>
    </source>
</evidence>
<dbReference type="KEGG" id="rsx:RhiXN_01909"/>
<evidence type="ECO:0000313" key="13">
    <source>
        <dbReference type="EMBL" id="QRW27314.1"/>
    </source>
</evidence>
<comment type="cofactor">
    <cofactor evidence="10">
        <name>Mg(2+)</name>
        <dbReference type="ChEBI" id="CHEBI:18420"/>
    </cofactor>
    <text evidence="10">Binds 1 Mg(2+) ion per subunit.</text>
</comment>
<dbReference type="GO" id="GO:0042709">
    <property type="term" value="C:succinate-CoA ligase complex"/>
    <property type="evidence" value="ECO:0007669"/>
    <property type="project" value="TreeGrafter"/>
</dbReference>
<feature type="binding site" evidence="10">
    <location>
        <position position="70"/>
    </location>
    <ligand>
        <name>ATP</name>
        <dbReference type="ChEBI" id="CHEBI:30616"/>
    </ligand>
</feature>
<evidence type="ECO:0000256" key="7">
    <source>
        <dbReference type="ARBA" id="ARBA00022842"/>
    </source>
</evidence>
<dbReference type="Pfam" id="PF00549">
    <property type="entry name" value="Ligase_CoA"/>
    <property type="match status" value="1"/>
</dbReference>
<evidence type="ECO:0000256" key="6">
    <source>
        <dbReference type="ARBA" id="ARBA00022840"/>
    </source>
</evidence>
<feature type="binding site" evidence="10">
    <location>
        <begin position="333"/>
        <end position="335"/>
    </location>
    <ligand>
        <name>substrate</name>
        <note>ligand shared with subunit alpha</note>
    </ligand>
</feature>
<comment type="similarity">
    <text evidence="10">Belongs to the succinate/malate CoA ligase beta subunit family.</text>
</comment>
<feature type="binding site" evidence="10">
    <location>
        <position position="138"/>
    </location>
    <ligand>
        <name>ATP</name>
        <dbReference type="ChEBI" id="CHEBI:30616"/>
    </ligand>
</feature>
<feature type="binding site" evidence="10">
    <location>
        <position position="230"/>
    </location>
    <ligand>
        <name>Mg(2+)</name>
        <dbReference type="ChEBI" id="CHEBI:18420"/>
    </ligand>
</feature>
<accession>A0A8H8T2X4</accession>
<evidence type="ECO:0000259" key="12">
    <source>
        <dbReference type="PROSITE" id="PS50975"/>
    </source>
</evidence>
<dbReference type="UniPathway" id="UPA00223">
    <property type="reaction ID" value="UER00999"/>
</dbReference>
<dbReference type="GO" id="GO:0000287">
    <property type="term" value="F:magnesium ion binding"/>
    <property type="evidence" value="ECO:0007669"/>
    <property type="project" value="UniProtKB-UniRule"/>
</dbReference>
<feature type="compositionally biased region" description="Basic and acidic residues" evidence="11">
    <location>
        <begin position="1166"/>
        <end position="1177"/>
    </location>
</feature>
<dbReference type="CDD" id="cd08047">
    <property type="entry name" value="TAF7"/>
    <property type="match status" value="1"/>
</dbReference>
<feature type="region of interest" description="Disordered" evidence="11">
    <location>
        <begin position="1015"/>
        <end position="1053"/>
    </location>
</feature>
<dbReference type="InterPro" id="IPR005811">
    <property type="entry name" value="SUCC_ACL_C"/>
</dbReference>
<reference evidence="13" key="1">
    <citation type="submission" date="2020-05" db="EMBL/GenBank/DDBJ databases">
        <title>Evolutionary and genomic comparisons of hybrid uninucleate and nonhybrid Rhizoctonia fungi.</title>
        <authorList>
            <person name="Li C."/>
            <person name="Chen X."/>
        </authorList>
    </citation>
    <scope>NUCLEOTIDE SEQUENCE</scope>
    <source>
        <strain evidence="13">AG-1 IA</strain>
    </source>
</reference>
<dbReference type="InterPro" id="IPR006751">
    <property type="entry name" value="TAFII55_prot_cons_reg"/>
</dbReference>
<dbReference type="InterPro" id="IPR011761">
    <property type="entry name" value="ATP-grasp"/>
</dbReference>
<dbReference type="Gene3D" id="3.10.129.10">
    <property type="entry name" value="Hotdog Thioesterase"/>
    <property type="match status" value="2"/>
</dbReference>
<sequence>MLHALRNARSAVKPARAFAGQVRNLSIHEYQSMELLNAYGIPTPASKAAKTPQEAYDVAKNFGKDGLVIKAQVLAGGRGKGRFDTGLQGGVHKVSSPDEAKDLASKMIGSKLITKQTGAAGRICNAVMLAERRDPTHEYYVAVLNDRNTGSPVIVASAQGGMNIEEVAAKDPSAIITTPVDYKNGLSKDSALELAGKLGLKGQQAEGAAEIFVNLTKIFREKDATQIEINPMATTADGAVLCMDAKFGQEDPTEVEAAKYNLNFIKLDGNVGCLVNGAGLAMATMDVLKLHGGDPANFLDVGGGATPDTVKKAFELLLSDKKVTSIFLNIFGGIMRCDYIAEGVIKATKELQLTVPLVVRLQGTKEKEAKQLIKDSGLKIYAFDGLDEAAAKAVELEQLDSKLFRSKSLWTPPRSRGVFGGQVISQALVAATRSVEKGFSIHSLHCYFLMSADASVPIIYYVEPIRDGCAEWEMDFHAHLLIPTPGARTTISPMGDAEERPSPEIAPTRKTCSRNIPKSQASVMTFVKCGYNTQRKRSPIAIKPAGSITTPDGLVQSMYWMRAKNAPTKFQADFQKCVLAYMSDLNFIGVAARSTGLHSGAAPPNRLGMISSLDHTIWYYDHDFDCKKWLLFVTVSPRSGLGRGVVHGRVYTQKGTLIAVVTQEGVVRADLAPRKHLSKTTMDEDEIIDVVATDPAPIGAPLTIDTNSFYSAPSPLQTPNTLLSGRPRRESAGIRRASMSYDPDAWEPNRSRAANRAAKAKIKNIQATGVTPKVKLKLTEKSLTANGGGMSFMGSYDRELDSDEDEDLVFEEQFILRMPPGDDCECLRRMVQARDVKDDVWFKFKDSRRAVFHIGGNTYNAKLVDLPAIIESQKTLDNRQMYKVADICQMLVVEDKIISDEPSSKGTFNIEDYIWPHGLTPPMQHVRKRRFRKRVNRTTIETVEKEVERLLDTDSQATNVKYEILEDVGGSEAATPGAGMDMFDGEDGYQDATGMAAQQEDDLFEQELQAELAKGLGEESDDDDDDDDEDQEEESESEEDGDEEEDEEFVRTRKLLNEEIRDLEAAVAKKEQDISGTQNILIKRRFEDALKKLKADLEAKVAQRAGLLSAKDKAEAAAAASEEEEEEDEEEEEEEEDPEVLDGEEQPVVLNVGGIPTVIGNQGGVDSREMSTPRGDLDVEIGTPVPSQPGTPAPDGMDIG</sequence>
<dbReference type="InterPro" id="IPR013815">
    <property type="entry name" value="ATP_grasp_subdomain_1"/>
</dbReference>
<evidence type="ECO:0000256" key="3">
    <source>
        <dbReference type="ARBA" id="ARBA00022598"/>
    </source>
</evidence>
<dbReference type="SUPFAM" id="SSF56059">
    <property type="entry name" value="Glutathione synthetase ATP-binding domain-like"/>
    <property type="match status" value="1"/>
</dbReference>
<dbReference type="PROSITE" id="PS50975">
    <property type="entry name" value="ATP_GRASP"/>
    <property type="match status" value="1"/>
</dbReference>
<dbReference type="InterPro" id="IPR005809">
    <property type="entry name" value="Succ_CoA_ligase-like_bsu"/>
</dbReference>
<dbReference type="GO" id="GO:0005739">
    <property type="term" value="C:mitochondrion"/>
    <property type="evidence" value="ECO:0007669"/>
    <property type="project" value="UniProtKB-SubCell"/>
</dbReference>
<feature type="binding site" evidence="10">
    <location>
        <begin position="77"/>
        <end position="79"/>
    </location>
    <ligand>
        <name>ATP</name>
        <dbReference type="ChEBI" id="CHEBI:30616"/>
    </ligand>
</feature>
<dbReference type="FunFam" id="3.30.1490.20:FF:000004">
    <property type="entry name" value="Succinate--CoA ligase [ADP-forming] subunit beta, mitochondrial"/>
    <property type="match status" value="1"/>
</dbReference>
<feature type="domain" description="ATP-grasp" evidence="12">
    <location>
        <begin position="33"/>
        <end position="266"/>
    </location>
</feature>
<dbReference type="InterPro" id="IPR049449">
    <property type="entry name" value="TesB_ACOT8-like_N"/>
</dbReference>
<dbReference type="GeneID" id="67024191"/>
<dbReference type="PANTHER" id="PTHR11815:SF1">
    <property type="entry name" value="SUCCINATE--COA LIGASE [ADP-FORMING] SUBUNIT BETA, MITOCHONDRIAL"/>
    <property type="match status" value="1"/>
</dbReference>
<dbReference type="Gene3D" id="3.30.1490.20">
    <property type="entry name" value="ATP-grasp fold, A domain"/>
    <property type="match status" value="1"/>
</dbReference>
<dbReference type="InterPro" id="IPR049450">
    <property type="entry name" value="ACOT8-like_C"/>
</dbReference>
<evidence type="ECO:0000256" key="9">
    <source>
        <dbReference type="ARBA" id="ARBA00063570"/>
    </source>
</evidence>
<evidence type="ECO:0000313" key="14">
    <source>
        <dbReference type="Proteomes" id="UP000650533"/>
    </source>
</evidence>
<dbReference type="FunFam" id="3.40.50.261:FF:000001">
    <property type="entry name" value="Succinate--CoA ligase [ADP-forming] subunit beta"/>
    <property type="match status" value="1"/>
</dbReference>
<gene>
    <name evidence="13" type="ORF">RhiXN_01909</name>
</gene>
<keyword evidence="3 10" id="KW-0436">Ligase</keyword>
<dbReference type="FunFam" id="3.30.470.20:FF:000002">
    <property type="entry name" value="Succinate--CoA ligase [ADP-forming] subunit beta"/>
    <property type="match status" value="1"/>
</dbReference>
<evidence type="ECO:0000256" key="4">
    <source>
        <dbReference type="ARBA" id="ARBA00022723"/>
    </source>
</evidence>
<dbReference type="CDD" id="cd03445">
    <property type="entry name" value="Thioesterase_II_repeat2"/>
    <property type="match status" value="1"/>
</dbReference>
<feature type="binding site" evidence="10">
    <location>
        <position position="276"/>
    </location>
    <ligand>
        <name>substrate</name>
        <note>ligand shared with subunit alpha</note>
    </ligand>
</feature>
<dbReference type="InterPro" id="IPR016102">
    <property type="entry name" value="Succinyl-CoA_synth-like"/>
</dbReference>
<dbReference type="InterPro" id="IPR029069">
    <property type="entry name" value="HotDog_dom_sf"/>
</dbReference>
<keyword evidence="7 10" id="KW-0460">Magnesium</keyword>
<dbReference type="GO" id="GO:0006104">
    <property type="term" value="P:succinyl-CoA metabolic process"/>
    <property type="evidence" value="ECO:0007669"/>
    <property type="project" value="TreeGrafter"/>
</dbReference>
<dbReference type="SMART" id="SM01370">
    <property type="entry name" value="TAFII55_N"/>
    <property type="match status" value="1"/>
</dbReference>
<dbReference type="InterPro" id="IPR017866">
    <property type="entry name" value="Succ-CoA_synthase_bsu_CS"/>
</dbReference>
<keyword evidence="2 10" id="KW-0816">Tricarboxylic acid cycle</keyword>
<dbReference type="Gene3D" id="3.40.50.261">
    <property type="entry name" value="Succinyl-CoA synthetase domains"/>
    <property type="match status" value="1"/>
</dbReference>
<dbReference type="SUPFAM" id="SSF52210">
    <property type="entry name" value="Succinyl-CoA synthetase domains"/>
    <property type="match status" value="1"/>
</dbReference>
<name>A0A8H8T2X4_9AGAM</name>
<keyword evidence="10" id="KW-0496">Mitochondrion</keyword>
<comment type="pathway">
    <text evidence="1 10">Carbohydrate metabolism; tricarboxylic acid cycle; succinate from succinyl-CoA (ligase route): step 1/1.</text>
</comment>
<dbReference type="AlphaFoldDB" id="A0A8H8T2X4"/>
<feature type="region of interest" description="Disordered" evidence="11">
    <location>
        <begin position="1105"/>
        <end position="1200"/>
    </location>
</feature>
<feature type="compositionally biased region" description="Acidic residues" evidence="11">
    <location>
        <begin position="1018"/>
        <end position="1048"/>
    </location>
</feature>
<evidence type="ECO:0000256" key="2">
    <source>
        <dbReference type="ARBA" id="ARBA00022532"/>
    </source>
</evidence>
<evidence type="ECO:0000256" key="11">
    <source>
        <dbReference type="SAM" id="MobiDB-lite"/>
    </source>
</evidence>
<dbReference type="PANTHER" id="PTHR11815">
    <property type="entry name" value="SUCCINYL-COA SYNTHETASE BETA CHAIN"/>
    <property type="match status" value="1"/>
</dbReference>
<dbReference type="Pfam" id="PF20789">
    <property type="entry name" value="4HBT_3C"/>
    <property type="match status" value="1"/>
</dbReference>
<keyword evidence="8" id="KW-0809">Transit peptide</keyword>
<dbReference type="SUPFAM" id="SSF54637">
    <property type="entry name" value="Thioesterase/thiol ester dehydrase-isomerase"/>
    <property type="match status" value="2"/>
</dbReference>
<dbReference type="GO" id="GO:0005524">
    <property type="term" value="F:ATP binding"/>
    <property type="evidence" value="ECO:0007669"/>
    <property type="project" value="UniProtKB-UniRule"/>
</dbReference>
<keyword evidence="6 10" id="KW-0067">ATP-binding</keyword>
<comment type="catalytic activity">
    <reaction evidence="10">
        <text>succinate + ATP + CoA = succinyl-CoA + ADP + phosphate</text>
        <dbReference type="Rhea" id="RHEA:17661"/>
        <dbReference type="ChEBI" id="CHEBI:30031"/>
        <dbReference type="ChEBI" id="CHEBI:30616"/>
        <dbReference type="ChEBI" id="CHEBI:43474"/>
        <dbReference type="ChEBI" id="CHEBI:57287"/>
        <dbReference type="ChEBI" id="CHEBI:57292"/>
        <dbReference type="ChEBI" id="CHEBI:456216"/>
        <dbReference type="EC" id="6.2.1.5"/>
    </reaction>
</comment>
<protein>
    <recommendedName>
        <fullName evidence="10">Succinate--CoA ligase [ADP-forming] subunit beta, mitochondrial</fullName>
        <ecNumber evidence="10">6.2.1.5</ecNumber>
    </recommendedName>
    <alternativeName>
        <fullName evidence="10">Succinyl-CoA synthetase beta chain</fullName>
        <shortName evidence="10">SCS-beta</shortName>
    </alternativeName>
</protein>
<keyword evidence="4 10" id="KW-0479">Metal-binding</keyword>
<organism evidence="13 14">
    <name type="scientific">Rhizoctonia solani</name>
    <dbReference type="NCBI Taxonomy" id="456999"/>
    <lineage>
        <taxon>Eukaryota</taxon>
        <taxon>Fungi</taxon>
        <taxon>Dikarya</taxon>
        <taxon>Basidiomycota</taxon>
        <taxon>Agaricomycotina</taxon>
        <taxon>Agaricomycetes</taxon>
        <taxon>Cantharellales</taxon>
        <taxon>Ceratobasidiaceae</taxon>
        <taxon>Rhizoctonia</taxon>
    </lineage>
</organism>
<dbReference type="RefSeq" id="XP_043187551.1">
    <property type="nucleotide sequence ID" value="XM_043321728.1"/>
</dbReference>
<dbReference type="GO" id="GO:0005669">
    <property type="term" value="C:transcription factor TFIID complex"/>
    <property type="evidence" value="ECO:0007669"/>
    <property type="project" value="InterPro"/>
</dbReference>
<proteinExistence type="inferred from homology"/>
<dbReference type="EC" id="6.2.1.5" evidence="10"/>
<evidence type="ECO:0000256" key="1">
    <source>
        <dbReference type="ARBA" id="ARBA00005064"/>
    </source>
</evidence>
<comment type="subcellular location">
    <subcellularLocation>
        <location evidence="10">Mitochondrion</location>
    </subcellularLocation>
</comment>
<evidence type="ECO:0000256" key="8">
    <source>
        <dbReference type="ARBA" id="ARBA00022946"/>
    </source>
</evidence>
<keyword evidence="5 10" id="KW-0547">Nucleotide-binding</keyword>
<dbReference type="CDD" id="cd03444">
    <property type="entry name" value="Thioesterase_II_repeat1"/>
    <property type="match status" value="1"/>
</dbReference>
<feature type="binding site" evidence="10">
    <location>
        <position position="244"/>
    </location>
    <ligand>
        <name>Mg(2+)</name>
        <dbReference type="ChEBI" id="CHEBI:18420"/>
    </ligand>
</feature>
<dbReference type="Gene3D" id="3.30.470.20">
    <property type="entry name" value="ATP-grasp fold, B domain"/>
    <property type="match status" value="1"/>
</dbReference>
<dbReference type="GO" id="GO:0006367">
    <property type="term" value="P:transcription initiation at RNA polymerase II promoter"/>
    <property type="evidence" value="ECO:0007669"/>
    <property type="project" value="InterPro"/>
</dbReference>
<dbReference type="GO" id="GO:0006099">
    <property type="term" value="P:tricarboxylic acid cycle"/>
    <property type="evidence" value="ECO:0007669"/>
    <property type="project" value="UniProtKB-UniRule"/>
</dbReference>
<dbReference type="PROSITE" id="PS01217">
    <property type="entry name" value="SUCCINYL_COA_LIG_3"/>
    <property type="match status" value="1"/>
</dbReference>
<dbReference type="Pfam" id="PF04658">
    <property type="entry name" value="TAFII55_N"/>
    <property type="match status" value="1"/>
</dbReference>
<dbReference type="InterPro" id="IPR013650">
    <property type="entry name" value="ATP-grasp_succ-CoA_synth-type"/>
</dbReference>
<evidence type="ECO:0000256" key="10">
    <source>
        <dbReference type="HAMAP-Rule" id="MF_03219"/>
    </source>
</evidence>
<dbReference type="HAMAP" id="MF_00558">
    <property type="entry name" value="Succ_CoA_beta"/>
    <property type="match status" value="1"/>
</dbReference>
<feature type="compositionally biased region" description="Acidic residues" evidence="11">
    <location>
        <begin position="1121"/>
        <end position="1145"/>
    </location>
</feature>
<comment type="subunit">
    <text evidence="9">Heterodimer of an alpha and a beta subunit. The beta subunit determines specificity for GTP.</text>
</comment>
<dbReference type="GO" id="GO:0004775">
    <property type="term" value="F:succinate-CoA ligase (ADP-forming) activity"/>
    <property type="evidence" value="ECO:0007669"/>
    <property type="project" value="UniProtKB-UniRule"/>
</dbReference>